<evidence type="ECO:0000313" key="1">
    <source>
        <dbReference type="EMBL" id="MPN11260.1"/>
    </source>
</evidence>
<dbReference type="AlphaFoldDB" id="A0A645FBF6"/>
<gene>
    <name evidence="1" type="ORF">SDC9_158561</name>
</gene>
<name>A0A645FBF6_9ZZZZ</name>
<comment type="caution">
    <text evidence="1">The sequence shown here is derived from an EMBL/GenBank/DDBJ whole genome shotgun (WGS) entry which is preliminary data.</text>
</comment>
<organism evidence="1">
    <name type="scientific">bioreactor metagenome</name>
    <dbReference type="NCBI Taxonomy" id="1076179"/>
    <lineage>
        <taxon>unclassified sequences</taxon>
        <taxon>metagenomes</taxon>
        <taxon>ecological metagenomes</taxon>
    </lineage>
</organism>
<sequence length="51" mass="5568">MAGCDVVLVDQQDRVRIPSGVIGQHQHAAFLLRICTLRAFDDVADAVECQS</sequence>
<dbReference type="EMBL" id="VSSQ01057455">
    <property type="protein sequence ID" value="MPN11260.1"/>
    <property type="molecule type" value="Genomic_DNA"/>
</dbReference>
<proteinExistence type="predicted"/>
<reference evidence="1" key="1">
    <citation type="submission" date="2019-08" db="EMBL/GenBank/DDBJ databases">
        <authorList>
            <person name="Kucharzyk K."/>
            <person name="Murdoch R.W."/>
            <person name="Higgins S."/>
            <person name="Loffler F."/>
        </authorList>
    </citation>
    <scope>NUCLEOTIDE SEQUENCE</scope>
</reference>
<accession>A0A645FBF6</accession>
<protein>
    <submittedName>
        <fullName evidence="1">Uncharacterized protein</fullName>
    </submittedName>
</protein>